<feature type="chain" id="PRO_5044810816" description="Bifunctional inhibitor/plant lipid transfer protein/seed storage helical domain-containing protein" evidence="1">
    <location>
        <begin position="22"/>
        <end position="88"/>
    </location>
</feature>
<evidence type="ECO:0000313" key="2">
    <source>
        <dbReference type="EMBL" id="KAL3635988.1"/>
    </source>
</evidence>
<sequence>MMKVVICILVLALVAAPRANGQCPAYVSANWPCLSGANPVCCSFLQTTTGWGTYEDLLMCVCRALHMSDIPVTYLNDCGVVQGSVAYC</sequence>
<evidence type="ECO:0000313" key="3">
    <source>
        <dbReference type="Proteomes" id="UP001632038"/>
    </source>
</evidence>
<dbReference type="EMBL" id="JAVIJP010000027">
    <property type="protein sequence ID" value="KAL3635988.1"/>
    <property type="molecule type" value="Genomic_DNA"/>
</dbReference>
<feature type="signal peptide" evidence="1">
    <location>
        <begin position="1"/>
        <end position="21"/>
    </location>
</feature>
<evidence type="ECO:0008006" key="4">
    <source>
        <dbReference type="Google" id="ProtNLM"/>
    </source>
</evidence>
<accession>A0ABD3D1W1</accession>
<keyword evidence="3" id="KW-1185">Reference proteome</keyword>
<evidence type="ECO:0000256" key="1">
    <source>
        <dbReference type="SAM" id="SignalP"/>
    </source>
</evidence>
<organism evidence="2 3">
    <name type="scientific">Castilleja foliolosa</name>
    <dbReference type="NCBI Taxonomy" id="1961234"/>
    <lineage>
        <taxon>Eukaryota</taxon>
        <taxon>Viridiplantae</taxon>
        <taxon>Streptophyta</taxon>
        <taxon>Embryophyta</taxon>
        <taxon>Tracheophyta</taxon>
        <taxon>Spermatophyta</taxon>
        <taxon>Magnoliopsida</taxon>
        <taxon>eudicotyledons</taxon>
        <taxon>Gunneridae</taxon>
        <taxon>Pentapetalae</taxon>
        <taxon>asterids</taxon>
        <taxon>lamiids</taxon>
        <taxon>Lamiales</taxon>
        <taxon>Orobanchaceae</taxon>
        <taxon>Pedicularideae</taxon>
        <taxon>Castillejinae</taxon>
        <taxon>Castilleja</taxon>
    </lineage>
</organism>
<proteinExistence type="predicted"/>
<name>A0ABD3D1W1_9LAMI</name>
<keyword evidence="1" id="KW-0732">Signal</keyword>
<dbReference type="Proteomes" id="UP001632038">
    <property type="component" value="Unassembled WGS sequence"/>
</dbReference>
<gene>
    <name evidence="2" type="ORF">CASFOL_020535</name>
</gene>
<comment type="caution">
    <text evidence="2">The sequence shown here is derived from an EMBL/GenBank/DDBJ whole genome shotgun (WGS) entry which is preliminary data.</text>
</comment>
<dbReference type="AlphaFoldDB" id="A0ABD3D1W1"/>
<protein>
    <recommendedName>
        <fullName evidence="4">Bifunctional inhibitor/plant lipid transfer protein/seed storage helical domain-containing protein</fullName>
    </recommendedName>
</protein>
<reference evidence="3" key="1">
    <citation type="journal article" date="2024" name="IScience">
        <title>Strigolactones Initiate the Formation of Haustorium-like Structures in Castilleja.</title>
        <authorList>
            <person name="Buerger M."/>
            <person name="Peterson D."/>
            <person name="Chory J."/>
        </authorList>
    </citation>
    <scope>NUCLEOTIDE SEQUENCE [LARGE SCALE GENOMIC DNA]</scope>
</reference>